<dbReference type="Proteomes" id="UP000033500">
    <property type="component" value="Unassembled WGS sequence"/>
</dbReference>
<dbReference type="Pfam" id="PF01638">
    <property type="entry name" value="HxlR"/>
    <property type="match status" value="1"/>
</dbReference>
<accession>A0A0F4SV11</accession>
<gene>
    <name evidence="5" type="ORF">VC34_27890</name>
</gene>
<evidence type="ECO:0000256" key="2">
    <source>
        <dbReference type="ARBA" id="ARBA00023125"/>
    </source>
</evidence>
<dbReference type="AlphaFoldDB" id="A0A0F4SV11"/>
<dbReference type="InterPro" id="IPR036390">
    <property type="entry name" value="WH_DNA-bd_sf"/>
</dbReference>
<evidence type="ECO:0000259" key="4">
    <source>
        <dbReference type="PROSITE" id="PS51118"/>
    </source>
</evidence>
<comment type="caution">
    <text evidence="5">The sequence shown here is derived from an EMBL/GenBank/DDBJ whole genome shotgun (WGS) entry which is preliminary data.</text>
</comment>
<dbReference type="Gene3D" id="1.10.10.10">
    <property type="entry name" value="Winged helix-like DNA-binding domain superfamily/Winged helix DNA-binding domain"/>
    <property type="match status" value="1"/>
</dbReference>
<sequence length="135" mass="15472">MEREWECGNPLRRQAWSAAINATLRVLEGKWKIVIINELMAAKGRPLRFSELEKLIPDVTQKMLIQQLKGLQQDDIVQRTVYPEVPPRVEYALTVLGHALGPAMTALIDWAELRHQHEAKGMELPSVSDNEHLER</sequence>
<evidence type="ECO:0000256" key="3">
    <source>
        <dbReference type="ARBA" id="ARBA00023163"/>
    </source>
</evidence>
<organism evidence="5 6">
    <name type="scientific">Pseudomonas fluorescens</name>
    <dbReference type="NCBI Taxonomy" id="294"/>
    <lineage>
        <taxon>Bacteria</taxon>
        <taxon>Pseudomonadati</taxon>
        <taxon>Pseudomonadota</taxon>
        <taxon>Gammaproteobacteria</taxon>
        <taxon>Pseudomonadales</taxon>
        <taxon>Pseudomonadaceae</taxon>
        <taxon>Pseudomonas</taxon>
    </lineage>
</organism>
<dbReference type="PANTHER" id="PTHR33204">
    <property type="entry name" value="TRANSCRIPTIONAL REGULATOR, MARR FAMILY"/>
    <property type="match status" value="1"/>
</dbReference>
<dbReference type="EMBL" id="LACD01000040">
    <property type="protein sequence ID" value="KJZ34942.1"/>
    <property type="molecule type" value="Genomic_DNA"/>
</dbReference>
<keyword evidence="3" id="KW-0804">Transcription</keyword>
<dbReference type="PATRIC" id="fig|294.131.peg.4923"/>
<proteinExistence type="predicted"/>
<dbReference type="PROSITE" id="PS51118">
    <property type="entry name" value="HTH_HXLR"/>
    <property type="match status" value="1"/>
</dbReference>
<dbReference type="GO" id="GO:0003677">
    <property type="term" value="F:DNA binding"/>
    <property type="evidence" value="ECO:0007669"/>
    <property type="project" value="UniProtKB-KW"/>
</dbReference>
<keyword evidence="1" id="KW-0805">Transcription regulation</keyword>
<evidence type="ECO:0000256" key="1">
    <source>
        <dbReference type="ARBA" id="ARBA00023015"/>
    </source>
</evidence>
<feature type="domain" description="HTH hxlR-type" evidence="4">
    <location>
        <begin position="7"/>
        <end position="119"/>
    </location>
</feature>
<dbReference type="RefSeq" id="WP_046049463.1">
    <property type="nucleotide sequence ID" value="NZ_LACD01000040.1"/>
</dbReference>
<evidence type="ECO:0000313" key="5">
    <source>
        <dbReference type="EMBL" id="KJZ34942.1"/>
    </source>
</evidence>
<keyword evidence="2" id="KW-0238">DNA-binding</keyword>
<reference evidence="5 6" key="1">
    <citation type="submission" date="2015-03" db="EMBL/GenBank/DDBJ databases">
        <title>Comparative genomics of Pseudomonas insights into diversity of traits involved in vanlence and defense.</title>
        <authorList>
            <person name="Qin Y."/>
        </authorList>
    </citation>
    <scope>NUCLEOTIDE SEQUENCE [LARGE SCALE GENOMIC DNA]</scope>
    <source>
        <strain evidence="5 6">C3</strain>
    </source>
</reference>
<dbReference type="SUPFAM" id="SSF46785">
    <property type="entry name" value="Winged helix' DNA-binding domain"/>
    <property type="match status" value="1"/>
</dbReference>
<evidence type="ECO:0000313" key="6">
    <source>
        <dbReference type="Proteomes" id="UP000033500"/>
    </source>
</evidence>
<dbReference type="PANTHER" id="PTHR33204:SF29">
    <property type="entry name" value="TRANSCRIPTIONAL REGULATOR"/>
    <property type="match status" value="1"/>
</dbReference>
<dbReference type="InterPro" id="IPR002577">
    <property type="entry name" value="HTH_HxlR"/>
</dbReference>
<protein>
    <submittedName>
        <fullName evidence="5">HxlR family transcriptional regulator</fullName>
    </submittedName>
</protein>
<dbReference type="InterPro" id="IPR036388">
    <property type="entry name" value="WH-like_DNA-bd_sf"/>
</dbReference>
<name>A0A0F4SV11_PSEFL</name>